<dbReference type="GO" id="GO:0030623">
    <property type="term" value="F:U5 snRNA binding"/>
    <property type="evidence" value="ECO:0007669"/>
    <property type="project" value="TreeGrafter"/>
</dbReference>
<keyword evidence="3" id="KW-1185">Reference proteome</keyword>
<name>A0A0D2K5D5_9CHLO</name>
<dbReference type="SUPFAM" id="SSF52540">
    <property type="entry name" value="P-loop containing nucleoside triphosphate hydrolases"/>
    <property type="match status" value="1"/>
</dbReference>
<dbReference type="OrthoDB" id="364892at2759"/>
<dbReference type="GO" id="GO:0005525">
    <property type="term" value="F:GTP binding"/>
    <property type="evidence" value="ECO:0007669"/>
    <property type="project" value="InterPro"/>
</dbReference>
<dbReference type="AlphaFoldDB" id="A0A0D2K5D5"/>
<gene>
    <name evidence="2" type="ORF">MNEG_16581</name>
</gene>
<dbReference type="Proteomes" id="UP000054498">
    <property type="component" value="Unassembled WGS sequence"/>
</dbReference>
<dbReference type="GeneID" id="25734355"/>
<evidence type="ECO:0000313" key="3">
    <source>
        <dbReference type="Proteomes" id="UP000054498"/>
    </source>
</evidence>
<dbReference type="GO" id="GO:0071007">
    <property type="term" value="C:U2-type catalytic step 2 spliceosome"/>
    <property type="evidence" value="ECO:0007669"/>
    <property type="project" value="TreeGrafter"/>
</dbReference>
<feature type="non-terminal residue" evidence="2">
    <location>
        <position position="75"/>
    </location>
</feature>
<evidence type="ECO:0000259" key="1">
    <source>
        <dbReference type="Pfam" id="PF00009"/>
    </source>
</evidence>
<dbReference type="GO" id="GO:0000398">
    <property type="term" value="P:mRNA splicing, via spliceosome"/>
    <property type="evidence" value="ECO:0007669"/>
    <property type="project" value="TreeGrafter"/>
</dbReference>
<keyword evidence="2" id="KW-0251">Elongation factor</keyword>
<feature type="domain" description="Tr-type G" evidence="1">
    <location>
        <begin position="1"/>
        <end position="69"/>
    </location>
</feature>
<dbReference type="STRING" id="145388.A0A0D2K5D5"/>
<proteinExistence type="predicted"/>
<dbReference type="KEGG" id="mng:MNEG_16581"/>
<evidence type="ECO:0000313" key="2">
    <source>
        <dbReference type="EMBL" id="KIY91383.1"/>
    </source>
</evidence>
<dbReference type="InterPro" id="IPR027417">
    <property type="entry name" value="P-loop_NTPase"/>
</dbReference>
<accession>A0A0D2K5D5</accession>
<dbReference type="PANTHER" id="PTHR42908">
    <property type="entry name" value="TRANSLATION ELONGATION FACTOR-RELATED"/>
    <property type="match status" value="1"/>
</dbReference>
<dbReference type="GO" id="GO:0046540">
    <property type="term" value="C:U4/U6 x U5 tri-snRNP complex"/>
    <property type="evidence" value="ECO:0007669"/>
    <property type="project" value="TreeGrafter"/>
</dbReference>
<dbReference type="PANTHER" id="PTHR42908:SF6">
    <property type="entry name" value="116 KDA U5 SMALL NUCLEAR RIBONUCLEOPROTEIN COMPONENT"/>
    <property type="match status" value="1"/>
</dbReference>
<organism evidence="2 3">
    <name type="scientific">Monoraphidium neglectum</name>
    <dbReference type="NCBI Taxonomy" id="145388"/>
    <lineage>
        <taxon>Eukaryota</taxon>
        <taxon>Viridiplantae</taxon>
        <taxon>Chlorophyta</taxon>
        <taxon>core chlorophytes</taxon>
        <taxon>Chlorophyceae</taxon>
        <taxon>CS clade</taxon>
        <taxon>Sphaeropleales</taxon>
        <taxon>Selenastraceae</taxon>
        <taxon>Monoraphidium</taxon>
    </lineage>
</organism>
<dbReference type="Gene3D" id="3.40.50.300">
    <property type="entry name" value="P-loop containing nucleotide triphosphate hydrolases"/>
    <property type="match status" value="1"/>
</dbReference>
<dbReference type="RefSeq" id="XP_013890403.1">
    <property type="nucleotide sequence ID" value="XM_014034949.1"/>
</dbReference>
<reference evidence="2 3" key="1">
    <citation type="journal article" date="2013" name="BMC Genomics">
        <title>Reconstruction of the lipid metabolism for the microalga Monoraphidium neglectum from its genome sequence reveals characteristics suitable for biofuel production.</title>
        <authorList>
            <person name="Bogen C."/>
            <person name="Al-Dilaimi A."/>
            <person name="Albersmeier A."/>
            <person name="Wichmann J."/>
            <person name="Grundmann M."/>
            <person name="Rupp O."/>
            <person name="Lauersen K.J."/>
            <person name="Blifernez-Klassen O."/>
            <person name="Kalinowski J."/>
            <person name="Goesmann A."/>
            <person name="Mussgnug J.H."/>
            <person name="Kruse O."/>
        </authorList>
    </citation>
    <scope>NUCLEOTIDE SEQUENCE [LARGE SCALE GENOMIC DNA]</scope>
    <source>
        <strain evidence="2 3">SAG 48.87</strain>
    </source>
</reference>
<protein>
    <submittedName>
        <fullName evidence="2">Elongation factor EF-Tu-like protein</fullName>
    </submittedName>
</protein>
<dbReference type="GO" id="GO:0005829">
    <property type="term" value="C:cytosol"/>
    <property type="evidence" value="ECO:0007669"/>
    <property type="project" value="TreeGrafter"/>
</dbReference>
<keyword evidence="2" id="KW-0648">Protein biosynthesis</keyword>
<dbReference type="GO" id="GO:0003746">
    <property type="term" value="F:translation elongation factor activity"/>
    <property type="evidence" value="ECO:0007669"/>
    <property type="project" value="UniProtKB-KW"/>
</dbReference>
<dbReference type="Pfam" id="PF00009">
    <property type="entry name" value="GTP_EFTU"/>
    <property type="match status" value="1"/>
</dbReference>
<dbReference type="GO" id="GO:0003924">
    <property type="term" value="F:GTPase activity"/>
    <property type="evidence" value="ECO:0007669"/>
    <property type="project" value="InterPro"/>
</dbReference>
<sequence>MRLADGVLLVVDALEGVVAVAERAARQAVAEGLAVTLLISKVDRLILELKLPPADAYYKLKHTIEEINKVLYEAA</sequence>
<dbReference type="InterPro" id="IPR000795">
    <property type="entry name" value="T_Tr_GTP-bd_dom"/>
</dbReference>
<dbReference type="EMBL" id="KK106746">
    <property type="protein sequence ID" value="KIY91383.1"/>
    <property type="molecule type" value="Genomic_DNA"/>
</dbReference>